<gene>
    <name evidence="1" type="ORF">S06H3_37596</name>
</gene>
<proteinExistence type="predicted"/>
<dbReference type="EMBL" id="BARV01022858">
    <property type="protein sequence ID" value="GAI24788.1"/>
    <property type="molecule type" value="Genomic_DNA"/>
</dbReference>
<organism evidence="1">
    <name type="scientific">marine sediment metagenome</name>
    <dbReference type="NCBI Taxonomy" id="412755"/>
    <lineage>
        <taxon>unclassified sequences</taxon>
        <taxon>metagenomes</taxon>
        <taxon>ecological metagenomes</taxon>
    </lineage>
</organism>
<accession>X1M085</accession>
<reference evidence="1" key="1">
    <citation type="journal article" date="2014" name="Front. Microbiol.">
        <title>High frequency of phylogenetically diverse reductive dehalogenase-homologous genes in deep subseafloor sedimentary metagenomes.</title>
        <authorList>
            <person name="Kawai M."/>
            <person name="Futagami T."/>
            <person name="Toyoda A."/>
            <person name="Takaki Y."/>
            <person name="Nishi S."/>
            <person name="Hori S."/>
            <person name="Arai W."/>
            <person name="Tsubouchi T."/>
            <person name="Morono Y."/>
            <person name="Uchiyama I."/>
            <person name="Ito T."/>
            <person name="Fujiyama A."/>
            <person name="Inagaki F."/>
            <person name="Takami H."/>
        </authorList>
    </citation>
    <scope>NUCLEOTIDE SEQUENCE</scope>
    <source>
        <strain evidence="1">Expedition CK06-06</strain>
    </source>
</reference>
<protein>
    <submittedName>
        <fullName evidence="1">Uncharacterized protein</fullName>
    </submittedName>
</protein>
<evidence type="ECO:0000313" key="1">
    <source>
        <dbReference type="EMBL" id="GAI24788.1"/>
    </source>
</evidence>
<dbReference type="AlphaFoldDB" id="X1M085"/>
<name>X1M085_9ZZZZ</name>
<comment type="caution">
    <text evidence="1">The sequence shown here is derived from an EMBL/GenBank/DDBJ whole genome shotgun (WGS) entry which is preliminary data.</text>
</comment>
<sequence length="135" mass="15343">MPPTIKVKPVDLAGRKKMRGTRKCFVIMPVSKTCSCTKQEWTSIFNEMIRPAVTGSRLSFTCERAKPRTGSFIRDILNELNTADVVIADLTDMNPNVYYELGVRHTLRNRTILKVSYSALFEIGIAPEVYVTIHY</sequence>